<gene>
    <name evidence="1" type="ORF">METHB2_210001</name>
</gene>
<name>A0A8S0XRZ4_9GAMM</name>
<protein>
    <submittedName>
        <fullName evidence="1">Uncharacterized protein</fullName>
    </submittedName>
</protein>
<keyword evidence="2" id="KW-1185">Reference proteome</keyword>
<dbReference type="AlphaFoldDB" id="A0A8S0XRZ4"/>
<comment type="caution">
    <text evidence="1">The sequence shown here is derived from an EMBL/GenBank/DDBJ whole genome shotgun (WGS) entry which is preliminary data.</text>
</comment>
<reference evidence="1 2" key="1">
    <citation type="submission" date="2020-02" db="EMBL/GenBank/DDBJ databases">
        <authorList>
            <person name="Hogendoorn C."/>
        </authorList>
    </citation>
    <scope>NUCLEOTIDE SEQUENCE [LARGE SCALE GENOMIC DNA]</scope>
    <source>
        <strain evidence="1">METHB21</strain>
    </source>
</reference>
<accession>A0A8S0XRZ4</accession>
<sequence length="385" mass="43551">MAGQYSHKQFFRKIPPAQLASYFATQQVDLGIDFSTYNEKQVDGLFAAFTALPEDQQTAIEAEFQDIHAMACEGGVAALIDEAAFHEDDSFVASIAAIDGFHAKVMWAFLEKHHLWQGATLFLHADNVSSSYWKKRNDFPQVPPDFEDNAIKALADSISAYFNKTEGRGRNCKVEPYRRHNKEYFFAFPEDFGLSAVEWVSNYLKSRASHPAFKIIFVYCESEGSLDIYAPKNTKAVPELQKIFAKTILNFDSLQDGTIDKRVYNLDPLADAEFTFQVEPESGIEQIVVTQLRLTLKHGTKRRIVLEADTKNNPQAVYDLLAKLNPPAYFITQSRIKVIFEAKLGKRARTRTFNITYPNSCALGHDGDDLKIRKILEKSGIEPKP</sequence>
<evidence type="ECO:0000313" key="1">
    <source>
        <dbReference type="EMBL" id="CAA9890369.1"/>
    </source>
</evidence>
<organism evidence="1 2">
    <name type="scientific">Candidatus Methylobacter favarea</name>
    <dbReference type="NCBI Taxonomy" id="2707345"/>
    <lineage>
        <taxon>Bacteria</taxon>
        <taxon>Pseudomonadati</taxon>
        <taxon>Pseudomonadota</taxon>
        <taxon>Gammaproteobacteria</taxon>
        <taxon>Methylococcales</taxon>
        <taxon>Methylococcaceae</taxon>
        <taxon>Methylobacter</taxon>
    </lineage>
</organism>
<dbReference type="Proteomes" id="UP000494216">
    <property type="component" value="Unassembled WGS sequence"/>
</dbReference>
<evidence type="ECO:0000313" key="2">
    <source>
        <dbReference type="Proteomes" id="UP000494216"/>
    </source>
</evidence>
<dbReference type="RefSeq" id="WP_174625311.1">
    <property type="nucleotide sequence ID" value="NZ_CADCXN010000049.1"/>
</dbReference>
<proteinExistence type="predicted"/>
<dbReference type="EMBL" id="CADCXN010000049">
    <property type="protein sequence ID" value="CAA9890369.1"/>
    <property type="molecule type" value="Genomic_DNA"/>
</dbReference>